<feature type="region of interest" description="Disordered" evidence="1">
    <location>
        <begin position="58"/>
        <end position="95"/>
    </location>
</feature>
<evidence type="ECO:0000313" key="2">
    <source>
        <dbReference type="EMBL" id="CBY20130.1"/>
    </source>
</evidence>
<dbReference type="EMBL" id="FN653015">
    <property type="protein sequence ID" value="CBY20130.1"/>
    <property type="molecule type" value="Genomic_DNA"/>
</dbReference>
<feature type="region of interest" description="Disordered" evidence="1">
    <location>
        <begin position="248"/>
        <end position="297"/>
    </location>
</feature>
<dbReference type="InParanoid" id="E4WQJ8"/>
<gene>
    <name evidence="2" type="ORF">GSOID_T00000113001</name>
</gene>
<feature type="compositionally biased region" description="Polar residues" evidence="1">
    <location>
        <begin position="147"/>
        <end position="165"/>
    </location>
</feature>
<accession>E4WQJ8</accession>
<feature type="compositionally biased region" description="Low complexity" evidence="1">
    <location>
        <begin position="263"/>
        <end position="277"/>
    </location>
</feature>
<evidence type="ECO:0000256" key="1">
    <source>
        <dbReference type="SAM" id="MobiDB-lite"/>
    </source>
</evidence>
<reference evidence="2" key="1">
    <citation type="journal article" date="2010" name="Science">
        <title>Plasticity of animal genome architecture unmasked by rapid evolution of a pelagic tunicate.</title>
        <authorList>
            <person name="Denoeud F."/>
            <person name="Henriet S."/>
            <person name="Mungpakdee S."/>
            <person name="Aury J.M."/>
            <person name="Da Silva C."/>
            <person name="Brinkmann H."/>
            <person name="Mikhaleva J."/>
            <person name="Olsen L.C."/>
            <person name="Jubin C."/>
            <person name="Canestro C."/>
            <person name="Bouquet J.M."/>
            <person name="Danks G."/>
            <person name="Poulain J."/>
            <person name="Campsteijn C."/>
            <person name="Adamski M."/>
            <person name="Cross I."/>
            <person name="Yadetie F."/>
            <person name="Muffato M."/>
            <person name="Louis A."/>
            <person name="Butcher S."/>
            <person name="Tsagkogeorga G."/>
            <person name="Konrad A."/>
            <person name="Singh S."/>
            <person name="Jensen M.F."/>
            <person name="Cong E.H."/>
            <person name="Eikeseth-Otteraa H."/>
            <person name="Noel B."/>
            <person name="Anthouard V."/>
            <person name="Porcel B.M."/>
            <person name="Kachouri-Lafond R."/>
            <person name="Nishino A."/>
            <person name="Ugolini M."/>
            <person name="Chourrout P."/>
            <person name="Nishida H."/>
            <person name="Aasland R."/>
            <person name="Huzurbazar S."/>
            <person name="Westhof E."/>
            <person name="Delsuc F."/>
            <person name="Lehrach H."/>
            <person name="Reinhardt R."/>
            <person name="Weissenbach J."/>
            <person name="Roy S.W."/>
            <person name="Artiguenave F."/>
            <person name="Postlethwait J.H."/>
            <person name="Manak J.R."/>
            <person name="Thompson E.M."/>
            <person name="Jaillon O."/>
            <person name="Du Pasquier L."/>
            <person name="Boudinot P."/>
            <person name="Liberles D.A."/>
            <person name="Volff J.N."/>
            <person name="Philippe H."/>
            <person name="Lenhard B."/>
            <person name="Roest Crollius H."/>
            <person name="Wincker P."/>
            <person name="Chourrout D."/>
        </authorList>
    </citation>
    <scope>NUCLEOTIDE SEQUENCE [LARGE SCALE GENOMIC DNA]</scope>
</reference>
<proteinExistence type="predicted"/>
<keyword evidence="3" id="KW-1185">Reference proteome</keyword>
<organism evidence="2">
    <name type="scientific">Oikopleura dioica</name>
    <name type="common">Tunicate</name>
    <dbReference type="NCBI Taxonomy" id="34765"/>
    <lineage>
        <taxon>Eukaryota</taxon>
        <taxon>Metazoa</taxon>
        <taxon>Chordata</taxon>
        <taxon>Tunicata</taxon>
        <taxon>Appendicularia</taxon>
        <taxon>Copelata</taxon>
        <taxon>Oikopleuridae</taxon>
        <taxon>Oikopleura</taxon>
    </lineage>
</organism>
<evidence type="ECO:0000313" key="3">
    <source>
        <dbReference type="Proteomes" id="UP000001307"/>
    </source>
</evidence>
<feature type="region of interest" description="Disordered" evidence="1">
    <location>
        <begin position="114"/>
        <end position="173"/>
    </location>
</feature>
<sequence length="354" mass="38703">MTGSSADATSIFTSPPQLLISEQIPFSTQSVSQLAQQRLAEQFNRFRTDLPDTPLSFVGQGVPPTPIAPAPEGVPETSPPPAAPESQRNAPPTSQATTANINITASITPNVQINIRLPENRSTSSIRRFPRSRPAPPRVTSIPVYQENGNTPHENGNDAPQNEEPSPTPVMPEHLSSTLPRDILNEITRSVNRFNSSGDPVVIESTGQPNQEVGRIVGEAVFQTLQNLYTAEQRPGTSSIEVLASRMPTASAPRNEAQTTQWSNPSPNEPTPESNGSTSQRRTRQAPRERSCTPPPFDSFQFTAKNNEMFMNFVFGEVENSCRKTEISGEEATLWEKVGQHVDIFKIPLKATLE</sequence>
<dbReference type="AlphaFoldDB" id="E4WQJ8"/>
<protein>
    <submittedName>
        <fullName evidence="2">Uncharacterized protein</fullName>
    </submittedName>
</protein>
<dbReference type="Proteomes" id="UP000001307">
    <property type="component" value="Unassembled WGS sequence"/>
</dbReference>
<name>E4WQJ8_OIKDI</name>